<keyword evidence="1" id="KW-1133">Transmembrane helix</keyword>
<protein>
    <submittedName>
        <fullName evidence="2">Uncharacterized protein</fullName>
    </submittedName>
</protein>
<keyword evidence="3" id="KW-1185">Reference proteome</keyword>
<reference evidence="2 3" key="1">
    <citation type="submission" date="2019-03" db="EMBL/GenBank/DDBJ databases">
        <title>Genomic Encyclopedia of Type Strains, Phase IV (KMG-IV): sequencing the most valuable type-strain genomes for metagenomic binning, comparative biology and taxonomic classification.</title>
        <authorList>
            <person name="Goeker M."/>
        </authorList>
    </citation>
    <scope>NUCLEOTIDE SEQUENCE [LARGE SCALE GENOMIC DNA]</scope>
    <source>
        <strain evidence="2 3">DSM 100309</strain>
    </source>
</reference>
<gene>
    <name evidence="2" type="ORF">EDC63_1277</name>
</gene>
<keyword evidence="1" id="KW-0812">Transmembrane</keyword>
<name>A0A4R3XWA5_9PROT</name>
<accession>A0A4R3XWA5</accession>
<dbReference type="Proteomes" id="UP000295367">
    <property type="component" value="Unassembled WGS sequence"/>
</dbReference>
<comment type="caution">
    <text evidence="2">The sequence shown here is derived from an EMBL/GenBank/DDBJ whole genome shotgun (WGS) entry which is preliminary data.</text>
</comment>
<organism evidence="2 3">
    <name type="scientific">Sulfurirhabdus autotrophica</name>
    <dbReference type="NCBI Taxonomy" id="1706046"/>
    <lineage>
        <taxon>Bacteria</taxon>
        <taxon>Pseudomonadati</taxon>
        <taxon>Pseudomonadota</taxon>
        <taxon>Betaproteobacteria</taxon>
        <taxon>Nitrosomonadales</taxon>
        <taxon>Sulfuricellaceae</taxon>
        <taxon>Sulfurirhabdus</taxon>
    </lineage>
</organism>
<sequence>MSKLIENIATTVAFLGVALTIGSGLARLFGMYHLGGLQTMTVFNGGMGLMLIGIVGKLHTLKR</sequence>
<dbReference type="EMBL" id="SMCO01000027">
    <property type="protein sequence ID" value="TCV81049.1"/>
    <property type="molecule type" value="Genomic_DNA"/>
</dbReference>
<dbReference type="AlphaFoldDB" id="A0A4R3XWA5"/>
<dbReference type="RefSeq" id="WP_124944968.1">
    <property type="nucleotide sequence ID" value="NZ_BHVT01000005.1"/>
</dbReference>
<feature type="transmembrane region" description="Helical" evidence="1">
    <location>
        <begin position="36"/>
        <end position="56"/>
    </location>
</feature>
<evidence type="ECO:0000256" key="1">
    <source>
        <dbReference type="SAM" id="Phobius"/>
    </source>
</evidence>
<keyword evidence="1" id="KW-0472">Membrane</keyword>
<evidence type="ECO:0000313" key="2">
    <source>
        <dbReference type="EMBL" id="TCV81049.1"/>
    </source>
</evidence>
<proteinExistence type="predicted"/>
<evidence type="ECO:0000313" key="3">
    <source>
        <dbReference type="Proteomes" id="UP000295367"/>
    </source>
</evidence>